<reference evidence="10 11" key="1">
    <citation type="submission" date="2017-06" db="EMBL/GenBank/DDBJ databases">
        <authorList>
            <person name="Kim H.J."/>
            <person name="Triplett B.A."/>
        </authorList>
    </citation>
    <scope>NUCLEOTIDE SEQUENCE [LARGE SCALE GENOMIC DNA]</scope>
    <source>
        <strain evidence="10 11">CGMCC 4.1858</strain>
    </source>
</reference>
<dbReference type="PIRSF" id="PIRSF000521">
    <property type="entry name" value="Transaminase_4ab_Lys_Orn"/>
    <property type="match status" value="1"/>
</dbReference>
<dbReference type="RefSeq" id="WP_089224387.1">
    <property type="nucleotide sequence ID" value="NZ_CP109144.1"/>
</dbReference>
<dbReference type="UniPathway" id="UPA00098">
    <property type="reaction ID" value="UER00358"/>
</dbReference>
<proteinExistence type="inferred from homology"/>
<keyword evidence="5" id="KW-0641">Proline biosynthesis</keyword>
<dbReference type="Pfam" id="PF00202">
    <property type="entry name" value="Aminotran_3"/>
    <property type="match status" value="1"/>
</dbReference>
<dbReference type="CDD" id="cd00610">
    <property type="entry name" value="OAT_like"/>
    <property type="match status" value="1"/>
</dbReference>
<comment type="pathway">
    <text evidence="2">Amino-acid biosynthesis; L-proline biosynthesis; L-glutamate 5-semialdehyde from L-ornithine: step 1/1.</text>
</comment>
<dbReference type="Gene3D" id="3.90.1150.10">
    <property type="entry name" value="Aspartate Aminotransferase, domain 1"/>
    <property type="match status" value="1"/>
</dbReference>
<protein>
    <recommendedName>
        <fullName evidence="3">ornithine aminotransferase</fullName>
        <ecNumber evidence="3">2.6.1.13</ecNumber>
    </recommendedName>
    <alternativeName>
        <fullName evidence="8">Ornithine--oxo-acid aminotransferase</fullName>
    </alternativeName>
</protein>
<evidence type="ECO:0000256" key="9">
    <source>
        <dbReference type="RuleBase" id="RU003560"/>
    </source>
</evidence>
<accession>A0A239FE57</accession>
<dbReference type="SUPFAM" id="SSF53383">
    <property type="entry name" value="PLP-dependent transferases"/>
    <property type="match status" value="1"/>
</dbReference>
<evidence type="ECO:0000256" key="7">
    <source>
        <dbReference type="ARBA" id="ARBA00022898"/>
    </source>
</evidence>
<organism evidence="10 11">
    <name type="scientific">Actinacidiphila glaucinigra</name>
    <dbReference type="NCBI Taxonomy" id="235986"/>
    <lineage>
        <taxon>Bacteria</taxon>
        <taxon>Bacillati</taxon>
        <taxon>Actinomycetota</taxon>
        <taxon>Actinomycetes</taxon>
        <taxon>Kitasatosporales</taxon>
        <taxon>Streptomycetaceae</taxon>
        <taxon>Actinacidiphila</taxon>
    </lineage>
</organism>
<dbReference type="InterPro" id="IPR010164">
    <property type="entry name" value="Orn_aminotrans"/>
</dbReference>
<evidence type="ECO:0000256" key="4">
    <source>
        <dbReference type="ARBA" id="ARBA00022576"/>
    </source>
</evidence>
<dbReference type="OrthoDB" id="9801052at2"/>
<dbReference type="InterPro" id="IPR049704">
    <property type="entry name" value="Aminotrans_3_PPA_site"/>
</dbReference>
<dbReference type="InterPro" id="IPR005814">
    <property type="entry name" value="Aminotrans_3"/>
</dbReference>
<evidence type="ECO:0000256" key="8">
    <source>
        <dbReference type="ARBA" id="ARBA00030587"/>
    </source>
</evidence>
<dbReference type="EC" id="2.6.1.13" evidence="3"/>
<dbReference type="GO" id="GO:0030170">
    <property type="term" value="F:pyridoxal phosphate binding"/>
    <property type="evidence" value="ECO:0007669"/>
    <property type="project" value="InterPro"/>
</dbReference>
<keyword evidence="7 9" id="KW-0663">Pyridoxal phosphate</keyword>
<evidence type="ECO:0000313" key="10">
    <source>
        <dbReference type="EMBL" id="SNS55041.1"/>
    </source>
</evidence>
<dbReference type="InterPro" id="IPR050103">
    <property type="entry name" value="Class-III_PLP-dep_AT"/>
</dbReference>
<evidence type="ECO:0000256" key="5">
    <source>
        <dbReference type="ARBA" id="ARBA00022650"/>
    </source>
</evidence>
<evidence type="ECO:0000256" key="1">
    <source>
        <dbReference type="ARBA" id="ARBA00001933"/>
    </source>
</evidence>
<evidence type="ECO:0000313" key="11">
    <source>
        <dbReference type="Proteomes" id="UP000198280"/>
    </source>
</evidence>
<keyword evidence="6" id="KW-0808">Transferase</keyword>
<evidence type="ECO:0000256" key="3">
    <source>
        <dbReference type="ARBA" id="ARBA00012924"/>
    </source>
</evidence>
<dbReference type="GO" id="GO:0004587">
    <property type="term" value="F:ornithine aminotransferase activity"/>
    <property type="evidence" value="ECO:0007669"/>
    <property type="project" value="UniProtKB-EC"/>
</dbReference>
<dbReference type="GeneID" id="95786600"/>
<dbReference type="Proteomes" id="UP000198280">
    <property type="component" value="Unassembled WGS sequence"/>
</dbReference>
<dbReference type="AlphaFoldDB" id="A0A239FE57"/>
<dbReference type="InterPro" id="IPR015424">
    <property type="entry name" value="PyrdxlP-dep_Trfase"/>
</dbReference>
<keyword evidence="5" id="KW-0028">Amino-acid biosynthesis</keyword>
<dbReference type="NCBIfam" id="TIGR01885">
    <property type="entry name" value="Orn_aminotrans"/>
    <property type="match status" value="1"/>
</dbReference>
<sequence>MSTAAEHIAATEAHSAHNYHPLPVVVASAEGAWVTDVEGRRYLDMLAGYSALNFGHRNARLIEAAKAQLDRVTLTSRAFHHDRFARFCTELAELCGMEMVLPMNTGAEAVETAVKTARKWGYRVKGVPDGQAKIVVAADNFHGRTTTIISFSTDPEARADFGPYTPGFEVVPYGDLAALEAALDDRTVAVLMEPIQGEAGVLVPPAGYWAGVRRLTEERGILFIADEIQSGLGRTGRTFASEHEGVVPDMYVLGKALGGGVVPVSAVVSSAEVLGVYRPGEHGSTFGGNPLACAVALEVLAMLRSGEYQQRATELGDHLHHELALLTGSGAVTQVRGRGLWAGVDIAPEHGTGRQISERLLERGVLVKDTHGSTIRLAPPLVISKEDLDWGLDQLRAVLSA</sequence>
<dbReference type="PANTHER" id="PTHR11986:SF18">
    <property type="entry name" value="ORNITHINE AMINOTRANSFERASE, MITOCHONDRIAL"/>
    <property type="match status" value="1"/>
</dbReference>
<comment type="similarity">
    <text evidence="9">Belongs to the class-III pyridoxal-phosphate-dependent aminotransferase family.</text>
</comment>
<dbReference type="EMBL" id="FZOF01000006">
    <property type="protein sequence ID" value="SNS55041.1"/>
    <property type="molecule type" value="Genomic_DNA"/>
</dbReference>
<dbReference type="InterPro" id="IPR015422">
    <property type="entry name" value="PyrdxlP-dep_Trfase_small"/>
</dbReference>
<dbReference type="PROSITE" id="PS00600">
    <property type="entry name" value="AA_TRANSFER_CLASS_3"/>
    <property type="match status" value="1"/>
</dbReference>
<dbReference type="PANTHER" id="PTHR11986">
    <property type="entry name" value="AMINOTRANSFERASE CLASS III"/>
    <property type="match status" value="1"/>
</dbReference>
<dbReference type="InterPro" id="IPR015421">
    <property type="entry name" value="PyrdxlP-dep_Trfase_major"/>
</dbReference>
<keyword evidence="11" id="KW-1185">Reference proteome</keyword>
<keyword evidence="4" id="KW-0032">Aminotransferase</keyword>
<name>A0A239FE57_9ACTN</name>
<dbReference type="Gene3D" id="3.40.640.10">
    <property type="entry name" value="Type I PLP-dependent aspartate aminotransferase-like (Major domain)"/>
    <property type="match status" value="1"/>
</dbReference>
<evidence type="ECO:0000256" key="2">
    <source>
        <dbReference type="ARBA" id="ARBA00004998"/>
    </source>
</evidence>
<evidence type="ECO:0000256" key="6">
    <source>
        <dbReference type="ARBA" id="ARBA00022679"/>
    </source>
</evidence>
<gene>
    <name evidence="10" type="ORF">SAMN05216252_106449</name>
</gene>
<comment type="cofactor">
    <cofactor evidence="1">
        <name>pyridoxal 5'-phosphate</name>
        <dbReference type="ChEBI" id="CHEBI:597326"/>
    </cofactor>
</comment>
<dbReference type="GO" id="GO:0055129">
    <property type="term" value="P:L-proline biosynthetic process"/>
    <property type="evidence" value="ECO:0007669"/>
    <property type="project" value="UniProtKB-UniPathway"/>
</dbReference>
<dbReference type="FunFam" id="3.40.640.10:FF:000011">
    <property type="entry name" value="Ornithine aminotransferase"/>
    <property type="match status" value="1"/>
</dbReference>
<dbReference type="GO" id="GO:0042802">
    <property type="term" value="F:identical protein binding"/>
    <property type="evidence" value="ECO:0007669"/>
    <property type="project" value="TreeGrafter"/>
</dbReference>